<name>A0ABX2FK70_9BACT</name>
<dbReference type="SUPFAM" id="SSF52058">
    <property type="entry name" value="L domain-like"/>
    <property type="match status" value="1"/>
</dbReference>
<dbReference type="Pfam" id="PF23598">
    <property type="entry name" value="LRR_14"/>
    <property type="match status" value="1"/>
</dbReference>
<evidence type="ECO:0000313" key="5">
    <source>
        <dbReference type="Proteomes" id="UP000779507"/>
    </source>
</evidence>
<evidence type="ECO:0000313" key="4">
    <source>
        <dbReference type="EMBL" id="NRT17515.1"/>
    </source>
</evidence>
<dbReference type="InterPro" id="IPR001611">
    <property type="entry name" value="Leu-rich_rpt"/>
</dbReference>
<dbReference type="InterPro" id="IPR025875">
    <property type="entry name" value="Leu-rich_rpt_4"/>
</dbReference>
<dbReference type="InterPro" id="IPR055414">
    <property type="entry name" value="LRR_R13L4/SHOC2-like"/>
</dbReference>
<accession>A0ABX2FK70</accession>
<keyword evidence="2" id="KW-0677">Repeat</keyword>
<dbReference type="PANTHER" id="PTHR48051">
    <property type="match status" value="1"/>
</dbReference>
<feature type="domain" description="Disease resistance R13L4/SHOC-2-like LRR" evidence="3">
    <location>
        <begin position="234"/>
        <end position="335"/>
    </location>
</feature>
<evidence type="ECO:0000256" key="2">
    <source>
        <dbReference type="ARBA" id="ARBA00022737"/>
    </source>
</evidence>
<dbReference type="SMART" id="SM00369">
    <property type="entry name" value="LRR_TYP"/>
    <property type="match status" value="7"/>
</dbReference>
<dbReference type="RefSeq" id="WP_173808288.1">
    <property type="nucleotide sequence ID" value="NZ_JABSNP010000001.1"/>
</dbReference>
<dbReference type="Pfam" id="PF12799">
    <property type="entry name" value="LRR_4"/>
    <property type="match status" value="1"/>
</dbReference>
<comment type="caution">
    <text evidence="4">The sequence shown here is derived from an EMBL/GenBank/DDBJ whole genome shotgun (WGS) entry which is preliminary data.</text>
</comment>
<keyword evidence="5" id="KW-1185">Reference proteome</keyword>
<dbReference type="Gene3D" id="3.80.10.10">
    <property type="entry name" value="Ribonuclease Inhibitor"/>
    <property type="match status" value="2"/>
</dbReference>
<dbReference type="EMBL" id="JABSNP010000001">
    <property type="protein sequence ID" value="NRT17515.1"/>
    <property type="molecule type" value="Genomic_DNA"/>
</dbReference>
<protein>
    <submittedName>
        <fullName evidence="4">Leucine-rich repeat (LRR) protein</fullName>
    </submittedName>
</protein>
<gene>
    <name evidence="4" type="ORF">HNP98_000318</name>
</gene>
<sequence>MRKHTTRYLRSADVVGGTELDTGRFEVAQYTYFSDVPHVTDNWYRQEVFVKARQLEALPVGAELTVPNALFTVQSYGQATWYFEQFQAIGGKLTRLPAPPTVLRLRLDLHYTTDKQQVKTLVRRTLDFPLDPTYLQRTRRDYHGQYDDLRLALKEPGKVRTLDLATWAIDYQKRNGQESGPDTLYRHLGKLYNLEELTLRYSNLQALPPKLNKLKRLKKLDLSYNHLADFPTGLSELDSLRELNLEWNRLDSIPPAIARLRSLRVLNLNDNHLVRYPEAVNELGGLDSLYLGNANLRRLPAGIGRLRQLQTLELNGFWNSKRRNQLTDLDALEALPLLRRLSLQDNALKKLPAAIYKLPKLEELNLRYNGLDSAAVEVRRLPKIRKLEL</sequence>
<evidence type="ECO:0000256" key="1">
    <source>
        <dbReference type="ARBA" id="ARBA00022614"/>
    </source>
</evidence>
<dbReference type="PROSITE" id="PS51450">
    <property type="entry name" value="LRR"/>
    <property type="match status" value="2"/>
</dbReference>
<organism evidence="4 5">
    <name type="scientific">Hymenobacter caeli</name>
    <dbReference type="NCBI Taxonomy" id="2735894"/>
    <lineage>
        <taxon>Bacteria</taxon>
        <taxon>Pseudomonadati</taxon>
        <taxon>Bacteroidota</taxon>
        <taxon>Cytophagia</taxon>
        <taxon>Cytophagales</taxon>
        <taxon>Hymenobacteraceae</taxon>
        <taxon>Hymenobacter</taxon>
    </lineage>
</organism>
<dbReference type="InterPro" id="IPR032675">
    <property type="entry name" value="LRR_dom_sf"/>
</dbReference>
<evidence type="ECO:0000259" key="3">
    <source>
        <dbReference type="Pfam" id="PF23598"/>
    </source>
</evidence>
<dbReference type="Pfam" id="PF13516">
    <property type="entry name" value="LRR_6"/>
    <property type="match status" value="1"/>
</dbReference>
<reference evidence="4 5" key="1">
    <citation type="submission" date="2020-05" db="EMBL/GenBank/DDBJ databases">
        <title>Genomic Encyclopedia of Type Strains, Phase IV (KMG-V): Genome sequencing to study the core and pangenomes of soil and plant-associated prokaryotes.</title>
        <authorList>
            <person name="Whitman W."/>
        </authorList>
    </citation>
    <scope>NUCLEOTIDE SEQUENCE [LARGE SCALE GENOMIC DNA]</scope>
    <source>
        <strain evidence="4 5">9A</strain>
    </source>
</reference>
<dbReference type="Proteomes" id="UP000779507">
    <property type="component" value="Unassembled WGS sequence"/>
</dbReference>
<dbReference type="InterPro" id="IPR003591">
    <property type="entry name" value="Leu-rich_rpt_typical-subtyp"/>
</dbReference>
<keyword evidence="1" id="KW-0433">Leucine-rich repeat</keyword>
<proteinExistence type="predicted"/>
<dbReference type="PANTHER" id="PTHR48051:SF46">
    <property type="entry name" value="LEUCINE RICH REPEAT-CONTAINING DOMAIN PROTEIN"/>
    <property type="match status" value="1"/>
</dbReference>
<dbReference type="InterPro" id="IPR050216">
    <property type="entry name" value="LRR_domain-containing"/>
</dbReference>